<dbReference type="KEGG" id="siw:GH266_02970"/>
<dbReference type="EMBL" id="CP046908">
    <property type="protein sequence ID" value="QGZ33554.1"/>
    <property type="molecule type" value="Genomic_DNA"/>
</dbReference>
<keyword evidence="1" id="KW-0472">Membrane</keyword>
<reference evidence="2 3" key="1">
    <citation type="submission" date="2019-12" db="EMBL/GenBank/DDBJ databases">
        <title>The genome of Stappia indica PHM037.</title>
        <authorList>
            <person name="Kacar D."/>
            <person name="Galan B."/>
            <person name="Canedo L."/>
            <person name="Rodriguez P."/>
            <person name="de la Calle F."/>
            <person name="Garcia J.L."/>
        </authorList>
    </citation>
    <scope>NUCLEOTIDE SEQUENCE [LARGE SCALE GENOMIC DNA]</scope>
    <source>
        <strain evidence="2 3">PHM037</strain>
    </source>
</reference>
<keyword evidence="1" id="KW-1133">Transmembrane helix</keyword>
<organism evidence="2 3">
    <name type="scientific">Stappia indica</name>
    <dbReference type="NCBI Taxonomy" id="538381"/>
    <lineage>
        <taxon>Bacteria</taxon>
        <taxon>Pseudomonadati</taxon>
        <taxon>Pseudomonadota</taxon>
        <taxon>Alphaproteobacteria</taxon>
        <taxon>Hyphomicrobiales</taxon>
        <taxon>Stappiaceae</taxon>
        <taxon>Stappia</taxon>
    </lineage>
</organism>
<feature type="transmembrane region" description="Helical" evidence="1">
    <location>
        <begin position="43"/>
        <end position="64"/>
    </location>
</feature>
<evidence type="ECO:0000313" key="3">
    <source>
        <dbReference type="Proteomes" id="UP000435648"/>
    </source>
</evidence>
<dbReference type="Proteomes" id="UP000435648">
    <property type="component" value="Chromosome"/>
</dbReference>
<gene>
    <name evidence="2" type="ORF">GH266_02970</name>
</gene>
<dbReference type="OrthoDB" id="9838547at2"/>
<evidence type="ECO:0000313" key="2">
    <source>
        <dbReference type="EMBL" id="QGZ33554.1"/>
    </source>
</evidence>
<feature type="transmembrane region" description="Helical" evidence="1">
    <location>
        <begin position="98"/>
        <end position="117"/>
    </location>
</feature>
<dbReference type="AlphaFoldDB" id="A0A857C3T0"/>
<sequence length="261" mass="28658">MGDRERPSFEFGTTNNLLWLSGSSGERDVPPDPPKDRDLARSLLDACLVAVPLALGYFAGIAYLDAYLSAFSISIHEVDAPLATIVAHSYTVFTHAGFLWKLAVVLLVLMGGAVVLWQVRQRQLVSSGFPMHFLVAGAVLVASLTVFIAIKTSAEETARIAAQRVWHEANAIVIPRSSLALLENRLSVQQRLRLSRCLDQATIKHVLATPERSFALCVIAKEGFLLSHVVASDRYLPIRRLNPCADDAWHDMPFCNREPGG</sequence>
<protein>
    <submittedName>
        <fullName evidence="2">Uncharacterized protein</fullName>
    </submittedName>
</protein>
<proteinExistence type="predicted"/>
<evidence type="ECO:0000256" key="1">
    <source>
        <dbReference type="SAM" id="Phobius"/>
    </source>
</evidence>
<accession>A0A857C3T0</accession>
<keyword evidence="1" id="KW-0812">Transmembrane</keyword>
<name>A0A857C3T0_9HYPH</name>
<dbReference type="RefSeq" id="WP_158192564.1">
    <property type="nucleotide sequence ID" value="NZ_CP046908.1"/>
</dbReference>
<feature type="transmembrane region" description="Helical" evidence="1">
    <location>
        <begin position="129"/>
        <end position="150"/>
    </location>
</feature>